<reference evidence="5 6" key="1">
    <citation type="journal article" date="2013" name="Genome Announc.">
        <title>Genome of the haloarchaeon Natronomonas moolapensis, a neutrophilic member of a previously haloalkaliphilic genus.</title>
        <authorList>
            <person name="Dyall-Smith M.L."/>
            <person name="Pfeiffer F."/>
            <person name="Oberwinkler T."/>
            <person name="Klee K."/>
            <person name="Rampp M."/>
            <person name="Palm P."/>
            <person name="Gross K."/>
            <person name="Schuster S.C."/>
            <person name="Oesterhelt D."/>
        </authorList>
    </citation>
    <scope>NUCLEOTIDE SEQUENCE [LARGE SCALE GENOMIC DNA]</scope>
    <source>
        <strain evidence="6">DSM 18674 / JCM 14361 / 8.8.11</strain>
    </source>
</reference>
<keyword evidence="2" id="KW-0804">Transcription</keyword>
<dbReference type="Pfam" id="PF24279">
    <property type="entry name" value="HVO_2525_N"/>
    <property type="match status" value="1"/>
</dbReference>
<keyword evidence="6" id="KW-1185">Reference proteome</keyword>
<dbReference type="KEGG" id="nmo:Nmlp_1200"/>
<dbReference type="GeneID" id="14652442"/>
<dbReference type="InterPro" id="IPR056486">
    <property type="entry name" value="HVO_2525_N"/>
</dbReference>
<feature type="domain" description="HVO-2525 N-terminal" evidence="4">
    <location>
        <begin position="3"/>
        <end position="137"/>
    </location>
</feature>
<dbReference type="RefSeq" id="WP_015408258.1">
    <property type="nucleotide sequence ID" value="NC_020388.1"/>
</dbReference>
<dbReference type="OrthoDB" id="194721at2157"/>
<organism evidence="5 6">
    <name type="scientific">Natronomonas moolapensis (strain DSM 18674 / CECT 7526 / JCM 14361 / 8.8.11)</name>
    <dbReference type="NCBI Taxonomy" id="268739"/>
    <lineage>
        <taxon>Archaea</taxon>
        <taxon>Methanobacteriati</taxon>
        <taxon>Methanobacteriota</taxon>
        <taxon>Stenosarchaea group</taxon>
        <taxon>Halobacteria</taxon>
        <taxon>Halobacteriales</taxon>
        <taxon>Natronomonadaceae</taxon>
        <taxon>Natronomonas</taxon>
    </lineage>
</organism>
<dbReference type="Pfam" id="PF04967">
    <property type="entry name" value="HTH_10"/>
    <property type="match status" value="1"/>
</dbReference>
<evidence type="ECO:0000313" key="6">
    <source>
        <dbReference type="Proteomes" id="UP000011867"/>
    </source>
</evidence>
<dbReference type="eggNOG" id="arCOG02280">
    <property type="taxonomic scope" value="Archaea"/>
</dbReference>
<evidence type="ECO:0000256" key="2">
    <source>
        <dbReference type="ARBA" id="ARBA00023163"/>
    </source>
</evidence>
<accession>M1XZ35</accession>
<dbReference type="Proteomes" id="UP000011867">
    <property type="component" value="Chromosome"/>
</dbReference>
<protein>
    <submittedName>
        <fullName evidence="5">HTH-10 family transcription regulator</fullName>
    </submittedName>
</protein>
<feature type="domain" description="HTH bat-type" evidence="3">
    <location>
        <begin position="171"/>
        <end position="222"/>
    </location>
</feature>
<evidence type="ECO:0000313" key="5">
    <source>
        <dbReference type="EMBL" id="CCQ35409.1"/>
    </source>
</evidence>
<evidence type="ECO:0000259" key="3">
    <source>
        <dbReference type="Pfam" id="PF04967"/>
    </source>
</evidence>
<proteinExistence type="predicted"/>
<dbReference type="PANTHER" id="PTHR34236">
    <property type="entry name" value="DIMETHYL SULFOXIDE REDUCTASE TRANSCRIPTIONAL ACTIVATOR"/>
    <property type="match status" value="1"/>
</dbReference>
<dbReference type="HOGENOM" id="CLU_099316_0_0_2"/>
<dbReference type="PANTHER" id="PTHR34236:SF1">
    <property type="entry name" value="DIMETHYL SULFOXIDE REDUCTASE TRANSCRIPTIONAL ACTIVATOR"/>
    <property type="match status" value="1"/>
</dbReference>
<dbReference type="STRING" id="268739.Nmlp_1200"/>
<evidence type="ECO:0000256" key="1">
    <source>
        <dbReference type="ARBA" id="ARBA00023015"/>
    </source>
</evidence>
<dbReference type="InterPro" id="IPR007050">
    <property type="entry name" value="HTH_bacterioopsin"/>
</dbReference>
<dbReference type="AlphaFoldDB" id="M1XZ35"/>
<dbReference type="EMBL" id="HF582854">
    <property type="protein sequence ID" value="CCQ35409.1"/>
    <property type="molecule type" value="Genomic_DNA"/>
</dbReference>
<gene>
    <name evidence="5" type="ordered locus">Nmlp_1200</name>
</gene>
<sequence length="236" mass="26097">MIDLDLDMRQYDCPFIDTTDEVDVRFSAMQWQLDTNREQLETRLLVEGDERGELAQGLRTLREHPNMTDCATLKKSGGVATVRTRIEQTDAMGVVEDHGGYITGPFRIEGGTETWHVGFDEGTTADRALSELDDENDVVVESRTDLSVAELFDVIENAGAAHGLLNSCRALTETERETLVTAAEAGYFETPRELSLDDLADEFGVSKTAASMNLRRAERKLVDSTVDSLSSIDGLE</sequence>
<keyword evidence="1" id="KW-0805">Transcription regulation</keyword>
<evidence type="ECO:0000259" key="4">
    <source>
        <dbReference type="Pfam" id="PF24279"/>
    </source>
</evidence>
<name>M1XZ35_NATM8</name>